<feature type="coiled-coil region" evidence="5">
    <location>
        <begin position="706"/>
        <end position="800"/>
    </location>
</feature>
<protein>
    <recommendedName>
        <fullName evidence="8">GTD-binding domain-containing protein</fullName>
    </recommendedName>
</protein>
<comment type="caution">
    <text evidence="9">The sequence shown here is derived from an EMBL/GenBank/DDBJ whole genome shotgun (WGS) entry which is preliminary data.</text>
</comment>
<dbReference type="PANTHER" id="PTHR31448">
    <property type="entry name" value="MYOSIN-BINDING PROTEIN 2"/>
    <property type="match status" value="1"/>
</dbReference>
<gene>
    <name evidence="9" type="ORF">Taro_028824</name>
</gene>
<dbReference type="Pfam" id="PF04576">
    <property type="entry name" value="Zein-binding"/>
    <property type="match status" value="1"/>
</dbReference>
<evidence type="ECO:0000256" key="7">
    <source>
        <dbReference type="SAM" id="Phobius"/>
    </source>
</evidence>
<feature type="compositionally biased region" description="Acidic residues" evidence="6">
    <location>
        <begin position="266"/>
        <end position="279"/>
    </location>
</feature>
<evidence type="ECO:0000256" key="4">
    <source>
        <dbReference type="ARBA" id="ARBA00023136"/>
    </source>
</evidence>
<sequence>MASGNSTRGQRVLHQTASTALSSAAAEWILMLLLFVDGLYSYLVTKFAHYFKLQKPCLFCSRLDHILGHERPGFYKDLICHTHKLEISSSAFCHIHEKLADVQDMCEACLFSFATENKSNSETYRSLVGKLGRNLDISENAHLRQLAPVYPDELKVKFEEEDVVQEPLLQNQTLDHPITRYCSCCHMLFINKPHAHRLLQTKSIGTGHQELDVVLFGQSGDDSLQSGDGSGKRREKSFGAAASHIENQNLGSLSHIGYTELKDTSDSESEVLLSDEDDGSTPVGTDDMKVDMLSQSLEQEPFLDSKNQNVLPRIYLHEIAPVKQIHPTLTLTESSCLLPVEQIHPVEHHDGDMLSQSLEQEPFLDSENQNVLPKIVLDEIAPEKQIHPTPTLTESSCLLPVEQIHSGEHHEGDMLSQSLEQGPFPDSENQNVLPKIVLDEIAPEKQIHPTPTLTESSCLLPVEQIHPVERDGDSLVPRSTIEHVEELTWNEFKEKGQTSPTSKLISEIPDPHLDDAEVTHVEDSVATTGGHDHPPVLDKVISEVSDLKLDEVGTVDPALVSSATNMEEPKNLNSTEMGLRQIQTTSDPGSLMLSHMDLNDAYRMAISYRMNQPSPRDSYRVHEDLRSLLSQLSATRGLEFPWSDITPSPRLYGQGDDMKMSDASSTTSQQNLHKRLSIERNESGFESLDGSIVSEVEGESPVDRFRRQVELDRKSMSLLYKELEEERNASAIAANQAMAMITRLQEEKASMQMEALQYQRMMEEQAEYDQEVLQKSNDLLAQKEEELQDLKAEIESYKKWLGVESSPTEMKVDLEQKEDTVCRPLVKPSDGKKILERKDTVFLDAEGDKGAISKNPILGFDDEKLYISECLKNLERKLHLFSNNGVHHDVSASYARDDILPVHVIGNGHLLEKDTSELSNLEEEGSQLEEDTVLNQKAPSFDGEDSHLNGELTNKETHNAILKIPKSEGENQQSDMISRRADLVDIENELLHLNHRLEALEADRSFLEHTLNSLRSGNDGIQLVQEIASDLQELRRIGVRRKEQTTT</sequence>
<keyword evidence="4 7" id="KW-0472">Membrane</keyword>
<feature type="compositionally biased region" description="Polar residues" evidence="6">
    <location>
        <begin position="662"/>
        <end position="671"/>
    </location>
</feature>
<keyword evidence="5" id="KW-0175">Coiled coil</keyword>
<name>A0A843VCA4_COLES</name>
<evidence type="ECO:0000259" key="8">
    <source>
        <dbReference type="PROSITE" id="PS51775"/>
    </source>
</evidence>
<dbReference type="EMBL" id="NMUH01001882">
    <property type="protein sequence ID" value="MQL96152.1"/>
    <property type="molecule type" value="Genomic_DNA"/>
</dbReference>
<dbReference type="AlphaFoldDB" id="A0A843VCA4"/>
<evidence type="ECO:0000256" key="1">
    <source>
        <dbReference type="ARBA" id="ARBA00004167"/>
    </source>
</evidence>
<dbReference type="InterPro" id="IPR039306">
    <property type="entry name" value="MYOB"/>
</dbReference>
<dbReference type="GO" id="GO:0016020">
    <property type="term" value="C:membrane"/>
    <property type="evidence" value="ECO:0007669"/>
    <property type="project" value="UniProtKB-SubCell"/>
</dbReference>
<accession>A0A843VCA4</accession>
<evidence type="ECO:0000256" key="2">
    <source>
        <dbReference type="ARBA" id="ARBA00022692"/>
    </source>
</evidence>
<feature type="coiled-coil region" evidence="5">
    <location>
        <begin position="983"/>
        <end position="1017"/>
    </location>
</feature>
<comment type="subcellular location">
    <subcellularLocation>
        <location evidence="1">Membrane</location>
        <topology evidence="1">Single-pass membrane protein</topology>
    </subcellularLocation>
</comment>
<dbReference type="GO" id="GO:0080115">
    <property type="term" value="F:myosin XI tail binding"/>
    <property type="evidence" value="ECO:0007669"/>
    <property type="project" value="UniProtKB-ARBA"/>
</dbReference>
<dbReference type="OrthoDB" id="1047602at2759"/>
<feature type="region of interest" description="Disordered" evidence="6">
    <location>
        <begin position="266"/>
        <end position="285"/>
    </location>
</feature>
<dbReference type="PANTHER" id="PTHR31448:SF32">
    <property type="entry name" value="MYOSIN-BINDING PROTEIN 1"/>
    <property type="match status" value="1"/>
</dbReference>
<keyword evidence="3 7" id="KW-1133">Transmembrane helix</keyword>
<evidence type="ECO:0000313" key="9">
    <source>
        <dbReference type="EMBL" id="MQL96152.1"/>
    </source>
</evidence>
<feature type="domain" description="GTD-binding" evidence="8">
    <location>
        <begin position="700"/>
        <end position="798"/>
    </location>
</feature>
<dbReference type="InterPro" id="IPR007656">
    <property type="entry name" value="GTD-bd"/>
</dbReference>
<keyword evidence="10" id="KW-1185">Reference proteome</keyword>
<organism evidence="9 10">
    <name type="scientific">Colocasia esculenta</name>
    <name type="common">Wild taro</name>
    <name type="synonym">Arum esculentum</name>
    <dbReference type="NCBI Taxonomy" id="4460"/>
    <lineage>
        <taxon>Eukaryota</taxon>
        <taxon>Viridiplantae</taxon>
        <taxon>Streptophyta</taxon>
        <taxon>Embryophyta</taxon>
        <taxon>Tracheophyta</taxon>
        <taxon>Spermatophyta</taxon>
        <taxon>Magnoliopsida</taxon>
        <taxon>Liliopsida</taxon>
        <taxon>Araceae</taxon>
        <taxon>Aroideae</taxon>
        <taxon>Colocasieae</taxon>
        <taxon>Colocasia</taxon>
    </lineage>
</organism>
<feature type="transmembrane region" description="Helical" evidence="7">
    <location>
        <begin position="21"/>
        <end position="43"/>
    </location>
</feature>
<evidence type="ECO:0000256" key="3">
    <source>
        <dbReference type="ARBA" id="ARBA00022989"/>
    </source>
</evidence>
<dbReference type="Proteomes" id="UP000652761">
    <property type="component" value="Unassembled WGS sequence"/>
</dbReference>
<proteinExistence type="predicted"/>
<dbReference type="PROSITE" id="PS51775">
    <property type="entry name" value="GTD_BINDING"/>
    <property type="match status" value="1"/>
</dbReference>
<evidence type="ECO:0000313" key="10">
    <source>
        <dbReference type="Proteomes" id="UP000652761"/>
    </source>
</evidence>
<keyword evidence="2 7" id="KW-0812">Transmembrane</keyword>
<feature type="region of interest" description="Disordered" evidence="6">
    <location>
        <begin position="645"/>
        <end position="673"/>
    </location>
</feature>
<evidence type="ECO:0000256" key="5">
    <source>
        <dbReference type="SAM" id="Coils"/>
    </source>
</evidence>
<reference evidence="9" key="1">
    <citation type="submission" date="2017-07" db="EMBL/GenBank/DDBJ databases">
        <title>Taro Niue Genome Assembly and Annotation.</title>
        <authorList>
            <person name="Atibalentja N."/>
            <person name="Keating K."/>
            <person name="Fields C.J."/>
        </authorList>
    </citation>
    <scope>NUCLEOTIDE SEQUENCE</scope>
    <source>
        <strain evidence="9">Niue_2</strain>
        <tissue evidence="9">Leaf</tissue>
    </source>
</reference>
<evidence type="ECO:0000256" key="6">
    <source>
        <dbReference type="SAM" id="MobiDB-lite"/>
    </source>
</evidence>